<reference evidence="1" key="1">
    <citation type="submission" date="2021-01" db="EMBL/GenBank/DDBJ databases">
        <authorList>
            <person name="Corre E."/>
            <person name="Pelletier E."/>
            <person name="Niang G."/>
            <person name="Scheremetjew M."/>
            <person name="Finn R."/>
            <person name="Kale V."/>
            <person name="Holt S."/>
            <person name="Cochrane G."/>
            <person name="Meng A."/>
            <person name="Brown T."/>
            <person name="Cohen L."/>
        </authorList>
    </citation>
    <scope>NUCLEOTIDE SEQUENCE</scope>
    <source>
        <strain evidence="1">NIES-381</strain>
    </source>
</reference>
<dbReference type="GO" id="GO:0016301">
    <property type="term" value="F:kinase activity"/>
    <property type="evidence" value="ECO:0007669"/>
    <property type="project" value="TreeGrafter"/>
</dbReference>
<sequence length="443" mass="48008">MVVCLGLLCGVPGTGKSTIAKHLTKCSLAKQIDGYDVDSKGLHVTVPARAVVYISFDTIFDRLRQAVDPNGGEFSTHMWQHARVVFRFVVGCLMAVLTGISDLDSQLRSFNGDVHSMEVAKAFLDEYLACVGWPHSLTCANGTGDISEPDATKSSEPGVVHAMASDSTTARFPAVADGAIVLLLVEDNFYYWSMRYSFFQLARQYGAAFAQVFLVASPEVCVQRNSLRSASASIPQHVIVQMYPNMELPLGPSLLSPSPEKTCASQSWVTAGGLGDIRLADGPVTYSKHAGSWQRNHMIIDTEKFTVEQACANIRCLIAVSTAHPVGLGEVRENNSGLDPMTPLPAASTSSLQQALDLALRRTAGQFISLLPAELKGGDTGRRLAALRKDVMAEVKREGVLAWLAVHANLEQMGEAQQVSHDEILQHASSVFRCMCHQMLMQI</sequence>
<accession>A0A7S1N9W8</accession>
<dbReference type="InterPro" id="IPR052648">
    <property type="entry name" value="Ser-tRNA(Sec)_kinase"/>
</dbReference>
<dbReference type="GO" id="GO:0000049">
    <property type="term" value="F:tRNA binding"/>
    <property type="evidence" value="ECO:0007669"/>
    <property type="project" value="TreeGrafter"/>
</dbReference>
<dbReference type="SUPFAM" id="SSF52540">
    <property type="entry name" value="P-loop containing nucleoside triphosphate hydrolases"/>
    <property type="match status" value="1"/>
</dbReference>
<evidence type="ECO:0008006" key="2">
    <source>
        <dbReference type="Google" id="ProtNLM"/>
    </source>
</evidence>
<dbReference type="Pfam" id="PF13671">
    <property type="entry name" value="AAA_33"/>
    <property type="match status" value="1"/>
</dbReference>
<evidence type="ECO:0000313" key="1">
    <source>
        <dbReference type="EMBL" id="CAD9006569.1"/>
    </source>
</evidence>
<dbReference type="PANTHER" id="PTHR20873:SF0">
    <property type="entry name" value="L-SERYL-TRNA(SEC) KINASE"/>
    <property type="match status" value="1"/>
</dbReference>
<dbReference type="Gene3D" id="3.40.50.300">
    <property type="entry name" value="P-loop containing nucleotide triphosphate hydrolases"/>
    <property type="match status" value="1"/>
</dbReference>
<gene>
    <name evidence="1" type="ORF">EGYM00392_LOCUS17659</name>
</gene>
<organism evidence="1">
    <name type="scientific">Eutreptiella gymnastica</name>
    <dbReference type="NCBI Taxonomy" id="73025"/>
    <lineage>
        <taxon>Eukaryota</taxon>
        <taxon>Discoba</taxon>
        <taxon>Euglenozoa</taxon>
        <taxon>Euglenida</taxon>
        <taxon>Spirocuta</taxon>
        <taxon>Euglenophyceae</taxon>
        <taxon>Eutreptiales</taxon>
        <taxon>Eutreptiaceae</taxon>
        <taxon>Eutreptiella</taxon>
    </lineage>
</organism>
<protein>
    <recommendedName>
        <fullName evidence="2">L-seryl-tRNA(Sec) kinase</fullName>
    </recommendedName>
</protein>
<name>A0A7S1N9W8_9EUGL</name>
<dbReference type="EMBL" id="HBGA01048055">
    <property type="protein sequence ID" value="CAD9006569.1"/>
    <property type="molecule type" value="Transcribed_RNA"/>
</dbReference>
<proteinExistence type="predicted"/>
<dbReference type="AlphaFoldDB" id="A0A7S1N9W8"/>
<dbReference type="InterPro" id="IPR027417">
    <property type="entry name" value="P-loop_NTPase"/>
</dbReference>
<dbReference type="PANTHER" id="PTHR20873">
    <property type="entry name" value="L-SERYL-TRNA(SEC) KINASE"/>
    <property type="match status" value="1"/>
</dbReference>